<accession>A0ABV4E9D8</accession>
<organism evidence="1 2">
    <name type="scientific">Erwinia aeris</name>
    <dbReference type="NCBI Taxonomy" id="3239803"/>
    <lineage>
        <taxon>Bacteria</taxon>
        <taxon>Pseudomonadati</taxon>
        <taxon>Pseudomonadota</taxon>
        <taxon>Gammaproteobacteria</taxon>
        <taxon>Enterobacterales</taxon>
        <taxon>Erwiniaceae</taxon>
        <taxon>Erwinia</taxon>
    </lineage>
</organism>
<keyword evidence="2" id="KW-1185">Reference proteome</keyword>
<dbReference type="EMBL" id="JBGFFX010000008">
    <property type="protein sequence ID" value="MEY8771534.1"/>
    <property type="molecule type" value="Genomic_DNA"/>
</dbReference>
<dbReference type="Proteomes" id="UP001565243">
    <property type="component" value="Unassembled WGS sequence"/>
</dbReference>
<sequence>MKYHPPETKQLTPEQRKLYLKIQAEENAEEKRYASDPVLLKQAEAYHRELERMVEERAQPKFLLPASKVNQSVASGHHAIDASVEYSDILDPDSASKGFNQSVRVHTRNKKASIAVHAALVASKNNKKF</sequence>
<comment type="caution">
    <text evidence="1">The sequence shown here is derived from an EMBL/GenBank/DDBJ whole genome shotgun (WGS) entry which is preliminary data.</text>
</comment>
<evidence type="ECO:0000313" key="1">
    <source>
        <dbReference type="EMBL" id="MEY8771534.1"/>
    </source>
</evidence>
<gene>
    <name evidence="1" type="ORF">AB6T85_14120</name>
</gene>
<reference evidence="1 2" key="1">
    <citation type="submission" date="2024-07" db="EMBL/GenBank/DDBJ databases">
        <authorList>
            <person name="Hebao G."/>
        </authorList>
    </citation>
    <scope>NUCLEOTIDE SEQUENCE [LARGE SCALE GENOMIC DNA]</scope>
    <source>
        <strain evidence="1 2">ACCC 02193</strain>
    </source>
</reference>
<dbReference type="RefSeq" id="WP_301252633.1">
    <property type="nucleotide sequence ID" value="NZ_JBGFFX010000008.1"/>
</dbReference>
<protein>
    <submittedName>
        <fullName evidence="1">Uncharacterized protein</fullName>
    </submittedName>
</protein>
<proteinExistence type="predicted"/>
<name>A0ABV4E9D8_9GAMM</name>
<evidence type="ECO:0000313" key="2">
    <source>
        <dbReference type="Proteomes" id="UP001565243"/>
    </source>
</evidence>